<accession>A0A3A9ZDX2</accession>
<dbReference type="Proteomes" id="UP000281726">
    <property type="component" value="Unassembled WGS sequence"/>
</dbReference>
<evidence type="ECO:0000313" key="3">
    <source>
        <dbReference type="Proteomes" id="UP000281726"/>
    </source>
</evidence>
<protein>
    <recommendedName>
        <fullName evidence="4">Exo-alpha-sialidase</fullName>
    </recommendedName>
</protein>
<evidence type="ECO:0000256" key="1">
    <source>
        <dbReference type="SAM" id="MobiDB-lite"/>
    </source>
</evidence>
<feature type="region of interest" description="Disordered" evidence="1">
    <location>
        <begin position="26"/>
        <end position="50"/>
    </location>
</feature>
<reference evidence="2 3" key="1">
    <citation type="journal article" date="2004" name="Syst. Appl. Microbiol.">
        <title>Cryptoendolithic actinomycetes from antarctic sandstone rock samples: Micromonospora endolithica sp. nov. and two isolates related to Micromonospora coerulea Jensen 1932.</title>
        <authorList>
            <person name="Hirsch P."/>
            <person name="Mevs U."/>
            <person name="Kroppenstedt R.M."/>
            <person name="Schumann P."/>
            <person name="Stackebrandt E."/>
        </authorList>
    </citation>
    <scope>NUCLEOTIDE SEQUENCE [LARGE SCALE GENOMIC DNA]</scope>
    <source>
        <strain evidence="2 3">JCM 12677</strain>
    </source>
</reference>
<evidence type="ECO:0000313" key="2">
    <source>
        <dbReference type="EMBL" id="RKN46453.1"/>
    </source>
</evidence>
<keyword evidence="3" id="KW-1185">Reference proteome</keyword>
<gene>
    <name evidence="2" type="ORF">D7223_16275</name>
</gene>
<dbReference type="InterPro" id="IPR015943">
    <property type="entry name" value="WD40/YVTN_repeat-like_dom_sf"/>
</dbReference>
<organism evidence="2 3">
    <name type="scientific">Micromonospora endolithica</name>
    <dbReference type="NCBI Taxonomy" id="230091"/>
    <lineage>
        <taxon>Bacteria</taxon>
        <taxon>Bacillati</taxon>
        <taxon>Actinomycetota</taxon>
        <taxon>Actinomycetes</taxon>
        <taxon>Micromonosporales</taxon>
        <taxon>Micromonosporaceae</taxon>
        <taxon>Micromonospora</taxon>
    </lineage>
</organism>
<name>A0A3A9ZDX2_9ACTN</name>
<dbReference type="EMBL" id="RBAK01000005">
    <property type="protein sequence ID" value="RKN46453.1"/>
    <property type="molecule type" value="Genomic_DNA"/>
</dbReference>
<dbReference type="Gene3D" id="2.130.10.10">
    <property type="entry name" value="YVTN repeat-like/Quinoprotein amine dehydrogenase"/>
    <property type="match status" value="1"/>
</dbReference>
<sequence>MIQPMTRRLPALLLAPVLAGCSVGDVRRDPPVRTAAPPATSAGARPGPAEVTETRAAQVAVGKGYDPPFVEFVDVALGYALFASCGERPAGRDCPALLYATTDGGRTWRKLRHPRPVAKGQQMYTASGLLTLWSEPHGWWTSIDGGGTFRHTPGEKEPAEWRATLGRFQIDQETDRVGRWEGHGLRPLPVQPELPALNTVTERHGVLVAAGARDGRAYAAISTDQGRSWRTTDVPAPDGAVELVWARNAPDGDLWLVGDRGDRRSFPALWRWADGWQAVRAEGHPERAHSVVPLGGGLLATNGPGGAGVVVEGRYEYLPWPVADVHNLVMLADGGLAAVAPDEVLLGVGRHAERRWVKVVLVAG</sequence>
<comment type="caution">
    <text evidence="2">The sequence shown here is derived from an EMBL/GenBank/DDBJ whole genome shotgun (WGS) entry which is preliminary data.</text>
</comment>
<dbReference type="AlphaFoldDB" id="A0A3A9ZDX2"/>
<dbReference type="SUPFAM" id="SSF110296">
    <property type="entry name" value="Oligoxyloglucan reducing end-specific cellobiohydrolase"/>
    <property type="match status" value="1"/>
</dbReference>
<dbReference type="PROSITE" id="PS51257">
    <property type="entry name" value="PROKAR_LIPOPROTEIN"/>
    <property type="match status" value="1"/>
</dbReference>
<evidence type="ECO:0008006" key="4">
    <source>
        <dbReference type="Google" id="ProtNLM"/>
    </source>
</evidence>
<proteinExistence type="predicted"/>